<evidence type="ECO:0000256" key="1">
    <source>
        <dbReference type="ARBA" id="ARBA00006271"/>
    </source>
</evidence>
<dbReference type="SMART" id="SM00533">
    <property type="entry name" value="MUTSd"/>
    <property type="match status" value="1"/>
</dbReference>
<dbReference type="Proteomes" id="UP000187429">
    <property type="component" value="Unassembled WGS sequence"/>
</dbReference>
<comment type="similarity">
    <text evidence="1">Belongs to the DNA mismatch repair MutS family.</text>
</comment>
<protein>
    <submittedName>
        <fullName evidence="3">DNA mismatch repair protein MSH5</fullName>
    </submittedName>
</protein>
<reference evidence="4" key="1">
    <citation type="submission" date="2017-01" db="EMBL/GenBank/DDBJ databases">
        <authorList>
            <person name="Wang Y."/>
            <person name="White M."/>
            <person name="Kvist S."/>
            <person name="Moncalvo J.-M."/>
        </authorList>
    </citation>
    <scope>NUCLEOTIDE SEQUENCE [LARGE SCALE GENOMIC DNA]</scope>
    <source>
        <strain evidence="4">ID-206-W2</strain>
    </source>
</reference>
<evidence type="ECO:0000313" key="4">
    <source>
        <dbReference type="Proteomes" id="UP000187429"/>
    </source>
</evidence>
<organism evidence="3 4">
    <name type="scientific">Smittium culicis</name>
    <dbReference type="NCBI Taxonomy" id="133412"/>
    <lineage>
        <taxon>Eukaryota</taxon>
        <taxon>Fungi</taxon>
        <taxon>Fungi incertae sedis</taxon>
        <taxon>Zoopagomycota</taxon>
        <taxon>Kickxellomycotina</taxon>
        <taxon>Harpellomycetes</taxon>
        <taxon>Harpellales</taxon>
        <taxon>Legeriomycetaceae</taxon>
        <taxon>Smittium</taxon>
    </lineage>
</organism>
<dbReference type="GO" id="GO:0005634">
    <property type="term" value="C:nucleus"/>
    <property type="evidence" value="ECO:0007669"/>
    <property type="project" value="TreeGrafter"/>
</dbReference>
<dbReference type="PANTHER" id="PTHR11361">
    <property type="entry name" value="DNA MISMATCH REPAIR PROTEIN MUTS FAMILY MEMBER"/>
    <property type="match status" value="1"/>
</dbReference>
<dbReference type="InterPro" id="IPR027417">
    <property type="entry name" value="P-loop_NTPase"/>
</dbReference>
<dbReference type="GO" id="GO:0030983">
    <property type="term" value="F:mismatched DNA binding"/>
    <property type="evidence" value="ECO:0007669"/>
    <property type="project" value="InterPro"/>
</dbReference>
<dbReference type="GO" id="GO:0006298">
    <property type="term" value="P:mismatch repair"/>
    <property type="evidence" value="ECO:0007669"/>
    <property type="project" value="InterPro"/>
</dbReference>
<comment type="caution">
    <text evidence="3">The sequence shown here is derived from an EMBL/GenBank/DDBJ whole genome shotgun (WGS) entry which is preliminary data.</text>
</comment>
<dbReference type="InterPro" id="IPR007696">
    <property type="entry name" value="DNA_mismatch_repair_MutS_core"/>
</dbReference>
<keyword evidence="4" id="KW-1185">Reference proteome</keyword>
<dbReference type="PANTHER" id="PTHR11361:SF20">
    <property type="entry name" value="MUTS PROTEIN HOMOLOG 5"/>
    <property type="match status" value="1"/>
</dbReference>
<dbReference type="GO" id="GO:0005524">
    <property type="term" value="F:ATP binding"/>
    <property type="evidence" value="ECO:0007669"/>
    <property type="project" value="InterPro"/>
</dbReference>
<dbReference type="GO" id="GO:0140664">
    <property type="term" value="F:ATP-dependent DNA damage sensor activity"/>
    <property type="evidence" value="ECO:0007669"/>
    <property type="project" value="InterPro"/>
</dbReference>
<dbReference type="AlphaFoldDB" id="A0A1R1XZV2"/>
<feature type="domain" description="DNA mismatch repair protein MutS core" evidence="2">
    <location>
        <begin position="228"/>
        <end position="452"/>
    </location>
</feature>
<name>A0A1R1XZV2_9FUNG</name>
<dbReference type="InterPro" id="IPR036187">
    <property type="entry name" value="DNA_mismatch_repair_MutS_sf"/>
</dbReference>
<gene>
    <name evidence="3" type="ORF">AYI69_g6301</name>
</gene>
<accession>A0A1R1XZV2</accession>
<dbReference type="GO" id="GO:0051026">
    <property type="term" value="P:chiasma assembly"/>
    <property type="evidence" value="ECO:0007669"/>
    <property type="project" value="TreeGrafter"/>
</dbReference>
<dbReference type="InterPro" id="IPR045076">
    <property type="entry name" value="MutS"/>
</dbReference>
<dbReference type="OrthoDB" id="29596at2759"/>
<dbReference type="Gene3D" id="1.10.1420.10">
    <property type="match status" value="3"/>
</dbReference>
<dbReference type="Gene3D" id="3.40.50.300">
    <property type="entry name" value="P-loop containing nucleotide triphosphate hydrolases"/>
    <property type="match status" value="1"/>
</dbReference>
<evidence type="ECO:0000313" key="3">
    <source>
        <dbReference type="EMBL" id="OMJ20212.1"/>
    </source>
</evidence>
<proteinExistence type="inferred from homology"/>
<evidence type="ECO:0000259" key="2">
    <source>
        <dbReference type="SMART" id="SM00533"/>
    </source>
</evidence>
<dbReference type="SUPFAM" id="SSF48334">
    <property type="entry name" value="DNA repair protein MutS, domain III"/>
    <property type="match status" value="1"/>
</dbReference>
<sequence length="529" mass="59641">MKAAINECVEADEKKDFGLTNLLCVQVHGGVVGAAHYSFGNRALKVLEDSKENCSFDLCTSLVRQIIPDIIITNNKNEDLVEVLKKQIPIIMVTPNVTVTNTSDFQFSTGHNRLVSSCSHIAISEAQKQTNASDGSFLTPDDSVFQWVSSILGNNSNLSIGCAGALLLYLQKTHISSKNSTVDTKLVRTLVKLSVDPIMHISFETMQALDIFSSEKHPNMHIRSKQKKEGLSLFRLLDSTKTHSGKHMLQIWMLRPFQSISEIKLRQENILLMSKKQFAVDFQLSVTEGRIVVKSNIDPTEVAQDLSEALPIDLSEKMTVVYFPQLGYLVSFETDKANLNSDFILTLPDYKMIFGTEERSYYKNGRMKELDDYLGDIHAHIVDREIEIVQQLKQEVRSYSDYILEISSLFSQLDCLLSLSRAARDNNWVKPEVDMSKKLNIEGGYHPLLGILVSNFIPNNTRLKLESKKNRKNSKKADQTANCAEFLSPEVNFDNNCMIITGSNYSGKSIYLKQVALIVYLTHIGRYFV</sequence>
<dbReference type="SUPFAM" id="SSF52540">
    <property type="entry name" value="P-loop containing nucleoside triphosphate hydrolases"/>
    <property type="match status" value="1"/>
</dbReference>
<dbReference type="Pfam" id="PF05192">
    <property type="entry name" value="MutS_III"/>
    <property type="match status" value="1"/>
</dbReference>
<dbReference type="EMBL" id="LSSM01002817">
    <property type="protein sequence ID" value="OMJ20212.1"/>
    <property type="molecule type" value="Genomic_DNA"/>
</dbReference>